<dbReference type="EMBL" id="VSSQ01065775">
    <property type="protein sequence ID" value="MPN18447.1"/>
    <property type="molecule type" value="Genomic_DNA"/>
</dbReference>
<comment type="caution">
    <text evidence="1">The sequence shown here is derived from an EMBL/GenBank/DDBJ whole genome shotgun (WGS) entry which is preliminary data.</text>
</comment>
<dbReference type="Pfam" id="PF08238">
    <property type="entry name" value="Sel1"/>
    <property type="match status" value="4"/>
</dbReference>
<dbReference type="InterPro" id="IPR011990">
    <property type="entry name" value="TPR-like_helical_dom_sf"/>
</dbReference>
<reference evidence="1" key="1">
    <citation type="submission" date="2019-08" db="EMBL/GenBank/DDBJ databases">
        <authorList>
            <person name="Kucharzyk K."/>
            <person name="Murdoch R.W."/>
            <person name="Higgins S."/>
            <person name="Loffler F."/>
        </authorList>
    </citation>
    <scope>NUCLEOTIDE SEQUENCE</scope>
</reference>
<accession>A0A645FVH2</accession>
<dbReference type="PANTHER" id="PTHR11102:SF160">
    <property type="entry name" value="ERAD-ASSOCIATED E3 UBIQUITIN-PROTEIN LIGASE COMPONENT HRD3"/>
    <property type="match status" value="1"/>
</dbReference>
<sequence length="160" mass="17723">MGYIYEHGWGDNRPDLAQARKFYRRAAELGDPAAMVNLGDLLARDGNDAEALQLYQNAANSDYAPAWHRLGLRHFSGSGEEAPDYAAARLCFLRAARRGNAASWINLGIMYELGRGGAPDDYHAEECYLQAKQMGHPEADKRLEALRTARAQRAATSQQP</sequence>
<evidence type="ECO:0000313" key="1">
    <source>
        <dbReference type="EMBL" id="MPN18447.1"/>
    </source>
</evidence>
<protein>
    <recommendedName>
        <fullName evidence="2">Secretory immunoglobulin A-binding protein EsiB</fullName>
    </recommendedName>
</protein>
<dbReference type="PANTHER" id="PTHR11102">
    <property type="entry name" value="SEL-1-LIKE PROTEIN"/>
    <property type="match status" value="1"/>
</dbReference>
<organism evidence="1">
    <name type="scientific">bioreactor metagenome</name>
    <dbReference type="NCBI Taxonomy" id="1076179"/>
    <lineage>
        <taxon>unclassified sequences</taxon>
        <taxon>metagenomes</taxon>
        <taxon>ecological metagenomes</taxon>
    </lineage>
</organism>
<evidence type="ECO:0008006" key="2">
    <source>
        <dbReference type="Google" id="ProtNLM"/>
    </source>
</evidence>
<proteinExistence type="predicted"/>
<dbReference type="Gene3D" id="1.25.40.10">
    <property type="entry name" value="Tetratricopeptide repeat domain"/>
    <property type="match status" value="1"/>
</dbReference>
<gene>
    <name evidence="1" type="ORF">SDC9_165807</name>
</gene>
<dbReference type="SUPFAM" id="SSF81901">
    <property type="entry name" value="HCP-like"/>
    <property type="match status" value="1"/>
</dbReference>
<dbReference type="InterPro" id="IPR006597">
    <property type="entry name" value="Sel1-like"/>
</dbReference>
<name>A0A645FVH2_9ZZZZ</name>
<dbReference type="SMART" id="SM00671">
    <property type="entry name" value="SEL1"/>
    <property type="match status" value="4"/>
</dbReference>
<dbReference type="InterPro" id="IPR050767">
    <property type="entry name" value="Sel1_AlgK"/>
</dbReference>
<dbReference type="AlphaFoldDB" id="A0A645FVH2"/>